<keyword evidence="16" id="KW-1185">Reference proteome</keyword>
<dbReference type="SUPFAM" id="SSF101967">
    <property type="entry name" value="Adhesin YadA, collagen-binding domain"/>
    <property type="match status" value="2"/>
</dbReference>
<feature type="coiled-coil region" evidence="11">
    <location>
        <begin position="724"/>
        <end position="765"/>
    </location>
</feature>
<dbReference type="PATRIC" id="fig|861450.3.peg.1437"/>
<dbReference type="EMBL" id="AGCJ01000069">
    <property type="protein sequence ID" value="EHM39364.1"/>
    <property type="molecule type" value="Genomic_DNA"/>
</dbReference>
<evidence type="ECO:0000256" key="8">
    <source>
        <dbReference type="ARBA" id="ARBA00022927"/>
    </source>
</evidence>
<evidence type="ECO:0000256" key="10">
    <source>
        <dbReference type="ARBA" id="ARBA00023237"/>
    </source>
</evidence>
<keyword evidence="6" id="KW-0812">Transmembrane</keyword>
<dbReference type="InterPro" id="IPR011049">
    <property type="entry name" value="Serralysin-like_metalloprot_C"/>
</dbReference>
<dbReference type="Pfam" id="PF05662">
    <property type="entry name" value="YadA_stalk"/>
    <property type="match status" value="1"/>
</dbReference>
<name>G9YIR5_9FIRM</name>
<dbReference type="HOGENOM" id="CLU_413804_0_0_9"/>
<evidence type="ECO:0000313" key="15">
    <source>
        <dbReference type="EMBL" id="EHM39364.1"/>
    </source>
</evidence>
<keyword evidence="9" id="KW-0472">Membrane</keyword>
<evidence type="ECO:0000256" key="6">
    <source>
        <dbReference type="ARBA" id="ARBA00022692"/>
    </source>
</evidence>
<accession>G9YIR5</accession>
<dbReference type="SUPFAM" id="SSF54523">
    <property type="entry name" value="Pili subunits"/>
    <property type="match status" value="1"/>
</dbReference>
<keyword evidence="11" id="KW-0175">Coiled coil</keyword>
<feature type="domain" description="Trimeric autotransporter adhesin YadA-like head" evidence="13">
    <location>
        <begin position="91"/>
        <end position="115"/>
    </location>
</feature>
<feature type="domain" description="Trimeric autotransporter adhesin YadA-like stalk" evidence="14">
    <location>
        <begin position="279"/>
        <end position="311"/>
    </location>
</feature>
<dbReference type="AlphaFoldDB" id="G9YIR5"/>
<gene>
    <name evidence="15" type="ORF">HMPREF0080_01559</name>
</gene>
<evidence type="ECO:0000256" key="11">
    <source>
        <dbReference type="SAM" id="Coils"/>
    </source>
</evidence>
<dbReference type="InterPro" id="IPR008640">
    <property type="entry name" value="Adhesin_Head_dom"/>
</dbReference>
<evidence type="ECO:0000256" key="5">
    <source>
        <dbReference type="ARBA" id="ARBA00022452"/>
    </source>
</evidence>
<dbReference type="GO" id="GO:0009986">
    <property type="term" value="C:cell surface"/>
    <property type="evidence" value="ECO:0007669"/>
    <property type="project" value="UniProtKB-SubCell"/>
</dbReference>
<reference evidence="15 16" key="1">
    <citation type="submission" date="2011-08" db="EMBL/GenBank/DDBJ databases">
        <authorList>
            <person name="Weinstock G."/>
            <person name="Sodergren E."/>
            <person name="Clifton S."/>
            <person name="Fulton L."/>
            <person name="Fulton B."/>
            <person name="Courtney L."/>
            <person name="Fronick C."/>
            <person name="Harrison M."/>
            <person name="Strong C."/>
            <person name="Farmer C."/>
            <person name="Delahaunty K."/>
            <person name="Markovic C."/>
            <person name="Hall O."/>
            <person name="Minx P."/>
            <person name="Tomlinson C."/>
            <person name="Mitreva M."/>
            <person name="Hou S."/>
            <person name="Chen J."/>
            <person name="Wollam A."/>
            <person name="Pepin K.H."/>
            <person name="Johnson M."/>
            <person name="Bhonagiri V."/>
            <person name="Zhang X."/>
            <person name="Suruliraj S."/>
            <person name="Warren W."/>
            <person name="Chinwalla A."/>
            <person name="Mardis E.R."/>
            <person name="Wilson R.K."/>
        </authorList>
    </citation>
    <scope>NUCLEOTIDE SEQUENCE [LARGE SCALE GENOMIC DNA]</scope>
    <source>
        <strain evidence="15 16">F0357</strain>
    </source>
</reference>
<evidence type="ECO:0000313" key="16">
    <source>
        <dbReference type="Proteomes" id="UP000005481"/>
    </source>
</evidence>
<evidence type="ECO:0000256" key="3">
    <source>
        <dbReference type="ARBA" id="ARBA00005848"/>
    </source>
</evidence>
<organism evidence="15 16">
    <name type="scientific">Anaeroglobus geminatus F0357</name>
    <dbReference type="NCBI Taxonomy" id="861450"/>
    <lineage>
        <taxon>Bacteria</taxon>
        <taxon>Bacillati</taxon>
        <taxon>Bacillota</taxon>
        <taxon>Negativicutes</taxon>
        <taxon>Veillonellales</taxon>
        <taxon>Veillonellaceae</taxon>
        <taxon>Anaeroglobus</taxon>
    </lineage>
</organism>
<dbReference type="Gene3D" id="2.150.10.10">
    <property type="entry name" value="Serralysin-like metalloprotease, C-terminal"/>
    <property type="match status" value="2"/>
</dbReference>
<dbReference type="GO" id="GO:0009279">
    <property type="term" value="C:cell outer membrane"/>
    <property type="evidence" value="ECO:0007669"/>
    <property type="project" value="UniProtKB-SubCell"/>
</dbReference>
<comment type="subcellular location">
    <subcellularLocation>
        <location evidence="2">Cell outer membrane</location>
    </subcellularLocation>
    <subcellularLocation>
        <location evidence="1">Cell surface</location>
    </subcellularLocation>
</comment>
<evidence type="ECO:0000256" key="7">
    <source>
        <dbReference type="ARBA" id="ARBA00022729"/>
    </source>
</evidence>
<evidence type="ECO:0000259" key="14">
    <source>
        <dbReference type="Pfam" id="PF05662"/>
    </source>
</evidence>
<dbReference type="Gene3D" id="1.20.5.340">
    <property type="match status" value="1"/>
</dbReference>
<dbReference type="InterPro" id="IPR045584">
    <property type="entry name" value="Pilin-like"/>
</dbReference>
<dbReference type="GO" id="GO:0015031">
    <property type="term" value="P:protein transport"/>
    <property type="evidence" value="ECO:0007669"/>
    <property type="project" value="UniProtKB-KW"/>
</dbReference>
<dbReference type="CDD" id="cd12820">
    <property type="entry name" value="LbR_YadA-like"/>
    <property type="match status" value="1"/>
</dbReference>
<dbReference type="SUPFAM" id="SSF57997">
    <property type="entry name" value="Tropomyosin"/>
    <property type="match status" value="1"/>
</dbReference>
<keyword evidence="5" id="KW-1134">Transmembrane beta strand</keyword>
<feature type="domain" description="Trimeric autotransporter adhesin YadA-like C-terminal membrane anchor" evidence="12">
    <location>
        <begin position="659"/>
        <end position="711"/>
    </location>
</feature>
<dbReference type="Pfam" id="PF05658">
    <property type="entry name" value="YadA_head"/>
    <property type="match status" value="3"/>
</dbReference>
<dbReference type="eggNOG" id="COG5295">
    <property type="taxonomic scope" value="Bacteria"/>
</dbReference>
<comment type="caution">
    <text evidence="15">The sequence shown here is derived from an EMBL/GenBank/DDBJ whole genome shotgun (WGS) entry which is preliminary data.</text>
</comment>
<dbReference type="Proteomes" id="UP000005481">
    <property type="component" value="Unassembled WGS sequence"/>
</dbReference>
<evidence type="ECO:0000256" key="2">
    <source>
        <dbReference type="ARBA" id="ARBA00004442"/>
    </source>
</evidence>
<dbReference type="Gene3D" id="3.30.1300.30">
    <property type="entry name" value="GSPII I/J protein-like"/>
    <property type="match status" value="1"/>
</dbReference>
<feature type="domain" description="Trimeric autotransporter adhesin YadA-like head" evidence="13">
    <location>
        <begin position="119"/>
        <end position="144"/>
    </location>
</feature>
<keyword evidence="8" id="KW-0653">Protein transport</keyword>
<keyword evidence="10" id="KW-0998">Cell outer membrane</keyword>
<protein>
    <submittedName>
        <fullName evidence="15">Hep/Hag repeat protein</fullName>
    </submittedName>
</protein>
<dbReference type="InterPro" id="IPR008635">
    <property type="entry name" value="Coiled_stalk_dom"/>
</dbReference>
<dbReference type="Pfam" id="PF03895">
    <property type="entry name" value="YadA_anchor"/>
    <property type="match status" value="1"/>
</dbReference>
<keyword evidence="7" id="KW-0732">Signal</keyword>
<comment type="similarity">
    <text evidence="3">Belongs to the autotransporter-2 (AT-2) (TC 1.B.40) family.</text>
</comment>
<feature type="domain" description="Trimeric autotransporter adhesin YadA-like head" evidence="13">
    <location>
        <begin position="147"/>
        <end position="172"/>
    </location>
</feature>
<dbReference type="STRING" id="861450.HMPREF0080_01559"/>
<proteinExistence type="inferred from homology"/>
<sequence length="768" mass="77981">MNAEAASVGNLVASDYYNLYWGGSYNDVTKTGGSYNTALGSGTSAGMSVTKRYDGEYETTTAQTYQYGMAWGKEARAANDAATAFGHKTVATGKKATAFGEKSVASGQASTAFGQMTEASADNATAFGYKTNASGKASTAFGAQNTASGQSAAAFGQNNKATGEAATAFGQDTVAGGRSAVAMGEFSDAAGNNSLAALGGRTLAAATGSAAVGNGAVAAVENTVALGSGSRADREAGKDGYLKSAARTGAAWTSTANAISVGNVNGTDGSGNPAPVTRQITGIAAGSEDTDAVNVAQLKAAVAGASAVKAGSNISVSADNTVSLKDDVYLGGNHDAATSNIHLNGNDGTITANAKGGMFQPSKTMEFNKDGLTVSGTDGLGNNTGKTTTVKDGVVRVSDKSLASEHYTEIDGGTVRTEILKVNPDTQSRLKFDGGGLATNVGDSALSVDKKYIYQAVDDGSGRSNSMKIEKTVTTFKAAGIASAGTTTIEGKKVTAGDVVINGETGQSTIKGLTNKTLTAPDFAKAGRAATEEQLKVTDDKVTALDGRVGTLNTQVGTLNTQVGTLNTQVGTLNTQVGTLNTQVGTLNIQVGTLNTQVGTLDTRVTSLDGRMDSVDAQIGTLSGRVDGVNDRINQLDGRINKVGAGAAALAALHPLDYDPAYKWDFAAGMGNYRNANAMAIGAFYRPNEVTMFSLGASIGDGGGMVNAGISLKVGPGVNGGTTRSGLMSKVQDLTAENKELKARDDAQDALINQLRRELEALKDDLRK</sequence>
<evidence type="ECO:0000256" key="9">
    <source>
        <dbReference type="ARBA" id="ARBA00023136"/>
    </source>
</evidence>
<keyword evidence="4" id="KW-0813">Transport</keyword>
<evidence type="ECO:0000259" key="13">
    <source>
        <dbReference type="Pfam" id="PF05658"/>
    </source>
</evidence>
<evidence type="ECO:0000259" key="12">
    <source>
        <dbReference type="Pfam" id="PF03895"/>
    </source>
</evidence>
<evidence type="ECO:0000256" key="1">
    <source>
        <dbReference type="ARBA" id="ARBA00004241"/>
    </source>
</evidence>
<dbReference type="InterPro" id="IPR005594">
    <property type="entry name" value="YadA_C"/>
</dbReference>
<evidence type="ECO:0000256" key="4">
    <source>
        <dbReference type="ARBA" id="ARBA00022448"/>
    </source>
</evidence>